<feature type="domain" description="DUF4097" evidence="1">
    <location>
        <begin position="260"/>
        <end position="406"/>
    </location>
</feature>
<accession>A0ABW1UNM6</accession>
<dbReference type="RefSeq" id="WP_125598417.1">
    <property type="nucleotide sequence ID" value="NZ_JBHSSM010000018.1"/>
</dbReference>
<dbReference type="Pfam" id="PF13349">
    <property type="entry name" value="DUF4097"/>
    <property type="match status" value="2"/>
</dbReference>
<feature type="domain" description="DUF4097" evidence="1">
    <location>
        <begin position="164"/>
        <end position="251"/>
    </location>
</feature>
<reference evidence="3" key="1">
    <citation type="journal article" date="2019" name="Int. J. Syst. Evol. Microbiol.">
        <title>The Global Catalogue of Microorganisms (GCM) 10K type strain sequencing project: providing services to taxonomists for standard genome sequencing and annotation.</title>
        <authorList>
            <consortium name="The Broad Institute Genomics Platform"/>
            <consortium name="The Broad Institute Genome Sequencing Center for Infectious Disease"/>
            <person name="Wu L."/>
            <person name="Ma J."/>
        </authorList>
    </citation>
    <scope>NUCLEOTIDE SEQUENCE [LARGE SCALE GENOMIC DNA]</scope>
    <source>
        <strain evidence="3">CCM 8897</strain>
    </source>
</reference>
<protein>
    <submittedName>
        <fullName evidence="2">DUF4097 family beta strand repeat-containing protein</fullName>
    </submittedName>
</protein>
<sequence>MFPEIRTALQQHFQKFPTTPETEEIYRNLLIDLNETVADKIRQGQDQPAAIQETLANLPDLDEILQAVTDNEKTVDHRRLGQLYDHFLALKLVNSSKFSCAHLNQIIISYRQAKISLLPGAAGADLVVNEYCNLARPNTYLSGKNEGDKLKLTQPARVPLAFLRIHVEIIVPADYTGFVYLSNKTGSLHLVDLVGHYILEASTTSGAIRTRNLQLDQIHLQTKSGQITARNLQGQQLTLLTTSGRIRFSQGQGRGPDSMISVLAKSGILTTTELQAAEINLECTSGNISADQLTAQRFHFYARSGEINGQHLSGGGHFENTSGNVNLSFTQIATDLTCINKSGWLKVRFPETSHYFFHLNNRSGQLVLPEAALYETPRTRHQQHGQLGADPTFKLTAHTSSGLIEVK</sequence>
<name>A0ABW1UNM6_9LACO</name>
<evidence type="ECO:0000313" key="2">
    <source>
        <dbReference type="EMBL" id="MFC6315567.1"/>
    </source>
</evidence>
<gene>
    <name evidence="2" type="ORF">ACFQHW_08340</name>
</gene>
<dbReference type="Proteomes" id="UP001596310">
    <property type="component" value="Unassembled WGS sequence"/>
</dbReference>
<comment type="caution">
    <text evidence="2">The sequence shown here is derived from an EMBL/GenBank/DDBJ whole genome shotgun (WGS) entry which is preliminary data.</text>
</comment>
<dbReference type="EMBL" id="JBHSSM010000018">
    <property type="protein sequence ID" value="MFC6315567.1"/>
    <property type="molecule type" value="Genomic_DNA"/>
</dbReference>
<dbReference type="InterPro" id="IPR025164">
    <property type="entry name" value="Toastrack_DUF4097"/>
</dbReference>
<evidence type="ECO:0000259" key="1">
    <source>
        <dbReference type="Pfam" id="PF13349"/>
    </source>
</evidence>
<evidence type="ECO:0000313" key="3">
    <source>
        <dbReference type="Proteomes" id="UP001596310"/>
    </source>
</evidence>
<proteinExistence type="predicted"/>
<keyword evidence="3" id="KW-1185">Reference proteome</keyword>
<organism evidence="2 3">
    <name type="scientific">Lapidilactobacillus achengensis</name>
    <dbReference type="NCBI Taxonomy" id="2486000"/>
    <lineage>
        <taxon>Bacteria</taxon>
        <taxon>Bacillati</taxon>
        <taxon>Bacillota</taxon>
        <taxon>Bacilli</taxon>
        <taxon>Lactobacillales</taxon>
        <taxon>Lactobacillaceae</taxon>
        <taxon>Lapidilactobacillus</taxon>
    </lineage>
</organism>